<feature type="transmembrane region" description="Helical" evidence="9">
    <location>
        <begin position="617"/>
        <end position="636"/>
    </location>
</feature>
<feature type="region of interest" description="Disordered" evidence="8">
    <location>
        <begin position="55"/>
        <end position="83"/>
    </location>
</feature>
<comment type="subcellular location">
    <subcellularLocation>
        <location evidence="1">Cytoplasm</location>
    </subcellularLocation>
</comment>
<keyword evidence="9" id="KW-0472">Membrane</keyword>
<keyword evidence="3" id="KW-0677">Repeat</keyword>
<dbReference type="GO" id="GO:0005737">
    <property type="term" value="C:cytoplasm"/>
    <property type="evidence" value="ECO:0007669"/>
    <property type="project" value="UniProtKB-SubCell"/>
</dbReference>
<keyword evidence="5" id="KW-0694">RNA-binding</keyword>
<sequence length="655" mass="75208">MNKNFQPNLFEVCLREELTRHDEQLLISAFAGWNLGSIPEREAFHFTNHVSVSKPEQPGGILSSSDTQSGDPPALHRPNGSKTRLQNTENYFYSMPLMSNGVSFVCDPSFPEETPYSPPYSYPQHANISQYQHAQRTIEEEQLHKTLEQRNLYLVQQQVHESNAPNLYPGNSNMPYRLLNQNQGHNLGSHKICQWVLDSSGLHLPSKDLISVQVLDKFSRQSCPGLQQVNPPFRGLAENRRFLPDSGQVCYNPCNSGQGFFSLGNLRPTIDLSPDRNDLRDSDVEFLPLQYGCVNEVRGSIYHLAMDQNGCRYLQRKILEGSPYEVAIIFQEILKHISDLMTDPFGNYVVQKLLQVCDESQLYQILGEITRRPGNLIRISCDLHGTRAVQAVLQSLRTPEQLSMAIASLKREMVTLMKNTYGHHVINCCFEHLAPKDYEFVFEVAAKNCVNLAIDRHGCCIIQKCLSYPGGEQRTCLIYEITANSHFISQNEFGNYVVQYVLRKIPEAKHDVLDRLEGHYVDLSMQKYSSNVVEKCIEYASEESRRHIIWELITSPLFHQIVQDPYGNYVIQVALNSSKGEVKEAIVEAIKPHVHALRSSPYGKKVLFCSCSKALPWNYILYIFWMWMCHAYRVYLELIQMNKRIWEMYNMVHNL</sequence>
<comment type="caution">
    <text evidence="11">The sequence shown here is derived from an EMBL/GenBank/DDBJ whole genome shotgun (WGS) entry which is preliminary data.</text>
</comment>
<feature type="repeat" description="Pumilio" evidence="7">
    <location>
        <begin position="443"/>
        <end position="480"/>
    </location>
</feature>
<dbReference type="SUPFAM" id="SSF48371">
    <property type="entry name" value="ARM repeat"/>
    <property type="match status" value="1"/>
</dbReference>
<dbReference type="Gene3D" id="1.25.10.10">
    <property type="entry name" value="Leucine-rich Repeat Variant"/>
    <property type="match status" value="1"/>
</dbReference>
<proteinExistence type="predicted"/>
<dbReference type="CDD" id="cd07920">
    <property type="entry name" value="Pumilio"/>
    <property type="match status" value="1"/>
</dbReference>
<feature type="domain" description="PUM-HD" evidence="10">
    <location>
        <begin position="267"/>
        <end position="614"/>
    </location>
</feature>
<evidence type="ECO:0000313" key="11">
    <source>
        <dbReference type="EMBL" id="KAK4779586.1"/>
    </source>
</evidence>
<organism evidence="11 12">
    <name type="scientific">Trapa incisa</name>
    <dbReference type="NCBI Taxonomy" id="236973"/>
    <lineage>
        <taxon>Eukaryota</taxon>
        <taxon>Viridiplantae</taxon>
        <taxon>Streptophyta</taxon>
        <taxon>Embryophyta</taxon>
        <taxon>Tracheophyta</taxon>
        <taxon>Spermatophyta</taxon>
        <taxon>Magnoliopsida</taxon>
        <taxon>eudicotyledons</taxon>
        <taxon>Gunneridae</taxon>
        <taxon>Pentapetalae</taxon>
        <taxon>rosids</taxon>
        <taxon>malvids</taxon>
        <taxon>Myrtales</taxon>
        <taxon>Lythraceae</taxon>
        <taxon>Trapa</taxon>
    </lineage>
</organism>
<dbReference type="PROSITE" id="PS50302">
    <property type="entry name" value="PUM"/>
    <property type="match status" value="6"/>
</dbReference>
<dbReference type="SMART" id="SM00025">
    <property type="entry name" value="Pumilio"/>
    <property type="match status" value="8"/>
</dbReference>
<feature type="repeat" description="Pumilio" evidence="7">
    <location>
        <begin position="551"/>
        <end position="588"/>
    </location>
</feature>
<keyword evidence="9" id="KW-1133">Transmembrane helix</keyword>
<reference evidence="11 12" key="1">
    <citation type="journal article" date="2023" name="Hortic Res">
        <title>Pangenome of water caltrop reveals structural variations and asymmetric subgenome divergence after allopolyploidization.</title>
        <authorList>
            <person name="Zhang X."/>
            <person name="Chen Y."/>
            <person name="Wang L."/>
            <person name="Yuan Y."/>
            <person name="Fang M."/>
            <person name="Shi L."/>
            <person name="Lu R."/>
            <person name="Comes H.P."/>
            <person name="Ma Y."/>
            <person name="Chen Y."/>
            <person name="Huang G."/>
            <person name="Zhou Y."/>
            <person name="Zheng Z."/>
            <person name="Qiu Y."/>
        </authorList>
    </citation>
    <scope>NUCLEOTIDE SEQUENCE [LARGE SCALE GENOMIC DNA]</scope>
    <source>
        <tissue evidence="11">Roots</tissue>
    </source>
</reference>
<dbReference type="InterPro" id="IPR033712">
    <property type="entry name" value="Pumilio_RNA-bd"/>
</dbReference>
<gene>
    <name evidence="11" type="ORF">SAY87_015692</name>
</gene>
<dbReference type="GO" id="GO:0003729">
    <property type="term" value="F:mRNA binding"/>
    <property type="evidence" value="ECO:0007669"/>
    <property type="project" value="TreeGrafter"/>
</dbReference>
<name>A0AAN7LFB1_9MYRT</name>
<protein>
    <recommendedName>
        <fullName evidence="10">PUM-HD domain-containing protein</fullName>
    </recommendedName>
</protein>
<evidence type="ECO:0000313" key="12">
    <source>
        <dbReference type="Proteomes" id="UP001345219"/>
    </source>
</evidence>
<evidence type="ECO:0000256" key="9">
    <source>
        <dbReference type="SAM" id="Phobius"/>
    </source>
</evidence>
<dbReference type="PANTHER" id="PTHR12537">
    <property type="entry name" value="RNA BINDING PROTEIN PUMILIO-RELATED"/>
    <property type="match status" value="1"/>
</dbReference>
<evidence type="ECO:0000256" key="3">
    <source>
        <dbReference type="ARBA" id="ARBA00022737"/>
    </source>
</evidence>
<feature type="repeat" description="Pumilio" evidence="7">
    <location>
        <begin position="332"/>
        <end position="367"/>
    </location>
</feature>
<feature type="repeat" description="Pumilio" evidence="7">
    <location>
        <begin position="515"/>
        <end position="550"/>
    </location>
</feature>
<evidence type="ECO:0000259" key="10">
    <source>
        <dbReference type="PROSITE" id="PS50303"/>
    </source>
</evidence>
<dbReference type="PANTHER" id="PTHR12537:SF147">
    <property type="entry name" value="PUMILIO HOMOLOG 12"/>
    <property type="match status" value="1"/>
</dbReference>
<dbReference type="InterPro" id="IPR001313">
    <property type="entry name" value="Pumilio_RNA-bd_rpt"/>
</dbReference>
<dbReference type="InterPro" id="IPR016024">
    <property type="entry name" value="ARM-type_fold"/>
</dbReference>
<feature type="repeat" description="Pumilio" evidence="7">
    <location>
        <begin position="296"/>
        <end position="331"/>
    </location>
</feature>
<dbReference type="Pfam" id="PF00806">
    <property type="entry name" value="PUF"/>
    <property type="match status" value="1"/>
</dbReference>
<feature type="repeat" description="Pumilio" evidence="7">
    <location>
        <begin position="368"/>
        <end position="407"/>
    </location>
</feature>
<keyword evidence="4" id="KW-0810">Translation regulation</keyword>
<evidence type="ECO:0000256" key="8">
    <source>
        <dbReference type="SAM" id="MobiDB-lite"/>
    </source>
</evidence>
<evidence type="ECO:0000256" key="1">
    <source>
        <dbReference type="ARBA" id="ARBA00004496"/>
    </source>
</evidence>
<keyword evidence="2" id="KW-0963">Cytoplasm</keyword>
<dbReference type="AlphaFoldDB" id="A0AAN7LFB1"/>
<evidence type="ECO:0000256" key="2">
    <source>
        <dbReference type="ARBA" id="ARBA00022490"/>
    </source>
</evidence>
<dbReference type="InterPro" id="IPR011989">
    <property type="entry name" value="ARM-like"/>
</dbReference>
<dbReference type="FunFam" id="1.25.10.10:FF:000237">
    <property type="entry name" value="Pumilio homolog 9"/>
    <property type="match status" value="1"/>
</dbReference>
<evidence type="ECO:0000256" key="5">
    <source>
        <dbReference type="ARBA" id="ARBA00022884"/>
    </source>
</evidence>
<dbReference type="EMBL" id="JAXIOK010000001">
    <property type="protein sequence ID" value="KAK4779586.1"/>
    <property type="molecule type" value="Genomic_DNA"/>
</dbReference>
<evidence type="ECO:0000256" key="7">
    <source>
        <dbReference type="PROSITE-ProRule" id="PRU00317"/>
    </source>
</evidence>
<keyword evidence="12" id="KW-1185">Reference proteome</keyword>
<comment type="function">
    <text evidence="6">Sequence-specific RNA-binding protein that regulates translation and mRNA stability by binding the 3'-UTR of target mRNAs.</text>
</comment>
<dbReference type="GO" id="GO:0006417">
    <property type="term" value="P:regulation of translation"/>
    <property type="evidence" value="ECO:0007669"/>
    <property type="project" value="UniProtKB-KW"/>
</dbReference>
<accession>A0AAN7LFB1</accession>
<dbReference type="Proteomes" id="UP001345219">
    <property type="component" value="Chromosome 13"/>
</dbReference>
<evidence type="ECO:0000256" key="6">
    <source>
        <dbReference type="ARBA" id="ARBA00058490"/>
    </source>
</evidence>
<dbReference type="Pfam" id="PF22493">
    <property type="entry name" value="PUF_NOP9"/>
    <property type="match status" value="1"/>
</dbReference>
<dbReference type="PROSITE" id="PS50303">
    <property type="entry name" value="PUM_HD"/>
    <property type="match status" value="1"/>
</dbReference>
<evidence type="ECO:0000256" key="4">
    <source>
        <dbReference type="ARBA" id="ARBA00022845"/>
    </source>
</evidence>
<dbReference type="InterPro" id="IPR033133">
    <property type="entry name" value="PUM-HD"/>
</dbReference>
<keyword evidence="9" id="KW-0812">Transmembrane</keyword>